<dbReference type="AlphaFoldDB" id="A0A699UCP3"/>
<protein>
    <submittedName>
        <fullName evidence="1">Uncharacterized protein</fullName>
    </submittedName>
</protein>
<dbReference type="EMBL" id="BKCJ011320922">
    <property type="protein sequence ID" value="GFD20270.1"/>
    <property type="molecule type" value="Genomic_DNA"/>
</dbReference>
<sequence length="76" mass="7990">LIAIHLVVLRKALVNWNLLVAVGPEASSQLHIAHCIVLREEALFRKAPGRAHGREVAEAVLVAKAAGAIGPDAGLQ</sequence>
<proteinExistence type="predicted"/>
<comment type="caution">
    <text evidence="1">The sequence shown here is derived from an EMBL/GenBank/DDBJ whole genome shotgun (WGS) entry which is preliminary data.</text>
</comment>
<reference evidence="1" key="1">
    <citation type="journal article" date="2019" name="Sci. Rep.">
        <title>Draft genome of Tanacetum cinerariifolium, the natural source of mosquito coil.</title>
        <authorList>
            <person name="Yamashiro T."/>
            <person name="Shiraishi A."/>
            <person name="Satake H."/>
            <person name="Nakayama K."/>
        </authorList>
    </citation>
    <scope>NUCLEOTIDE SEQUENCE</scope>
</reference>
<accession>A0A699UCP3</accession>
<feature type="non-terminal residue" evidence="1">
    <location>
        <position position="1"/>
    </location>
</feature>
<organism evidence="1">
    <name type="scientific">Tanacetum cinerariifolium</name>
    <name type="common">Dalmatian daisy</name>
    <name type="synonym">Chrysanthemum cinerariifolium</name>
    <dbReference type="NCBI Taxonomy" id="118510"/>
    <lineage>
        <taxon>Eukaryota</taxon>
        <taxon>Viridiplantae</taxon>
        <taxon>Streptophyta</taxon>
        <taxon>Embryophyta</taxon>
        <taxon>Tracheophyta</taxon>
        <taxon>Spermatophyta</taxon>
        <taxon>Magnoliopsida</taxon>
        <taxon>eudicotyledons</taxon>
        <taxon>Gunneridae</taxon>
        <taxon>Pentapetalae</taxon>
        <taxon>asterids</taxon>
        <taxon>campanulids</taxon>
        <taxon>Asterales</taxon>
        <taxon>Asteraceae</taxon>
        <taxon>Asteroideae</taxon>
        <taxon>Anthemideae</taxon>
        <taxon>Anthemidinae</taxon>
        <taxon>Tanacetum</taxon>
    </lineage>
</organism>
<gene>
    <name evidence="1" type="ORF">Tci_892239</name>
</gene>
<name>A0A699UCP3_TANCI</name>
<evidence type="ECO:0000313" key="1">
    <source>
        <dbReference type="EMBL" id="GFD20270.1"/>
    </source>
</evidence>